<gene>
    <name evidence="1" type="ORF">EVAR_9632_1</name>
</gene>
<keyword evidence="2" id="KW-1185">Reference proteome</keyword>
<organism evidence="1 2">
    <name type="scientific">Eumeta variegata</name>
    <name type="common">Bagworm moth</name>
    <name type="synonym">Eumeta japonica</name>
    <dbReference type="NCBI Taxonomy" id="151549"/>
    <lineage>
        <taxon>Eukaryota</taxon>
        <taxon>Metazoa</taxon>
        <taxon>Ecdysozoa</taxon>
        <taxon>Arthropoda</taxon>
        <taxon>Hexapoda</taxon>
        <taxon>Insecta</taxon>
        <taxon>Pterygota</taxon>
        <taxon>Neoptera</taxon>
        <taxon>Endopterygota</taxon>
        <taxon>Lepidoptera</taxon>
        <taxon>Glossata</taxon>
        <taxon>Ditrysia</taxon>
        <taxon>Tineoidea</taxon>
        <taxon>Psychidae</taxon>
        <taxon>Oiketicinae</taxon>
        <taxon>Eumeta</taxon>
    </lineage>
</organism>
<dbReference type="EMBL" id="BGZK01000066">
    <property type="protein sequence ID" value="GBP14728.1"/>
    <property type="molecule type" value="Genomic_DNA"/>
</dbReference>
<name>A0A4C1TMR8_EUMVA</name>
<evidence type="ECO:0000313" key="1">
    <source>
        <dbReference type="EMBL" id="GBP14728.1"/>
    </source>
</evidence>
<protein>
    <submittedName>
        <fullName evidence="1">Uncharacterized protein</fullName>
    </submittedName>
</protein>
<dbReference type="Proteomes" id="UP000299102">
    <property type="component" value="Unassembled WGS sequence"/>
</dbReference>
<proteinExistence type="predicted"/>
<accession>A0A4C1TMR8</accession>
<dbReference type="AlphaFoldDB" id="A0A4C1TMR8"/>
<reference evidence="1 2" key="1">
    <citation type="journal article" date="2019" name="Commun. Biol.">
        <title>The bagworm genome reveals a unique fibroin gene that provides high tensile strength.</title>
        <authorList>
            <person name="Kono N."/>
            <person name="Nakamura H."/>
            <person name="Ohtoshi R."/>
            <person name="Tomita M."/>
            <person name="Numata K."/>
            <person name="Arakawa K."/>
        </authorList>
    </citation>
    <scope>NUCLEOTIDE SEQUENCE [LARGE SCALE GENOMIC DNA]</scope>
</reference>
<sequence>MLDDVIAIAIKDEIVMCPRGRQKSTNICKVTGSVPVLGQHLNIQKTKGNLLGQLLNIERGRSSGKNIPES</sequence>
<comment type="caution">
    <text evidence="1">The sequence shown here is derived from an EMBL/GenBank/DDBJ whole genome shotgun (WGS) entry which is preliminary data.</text>
</comment>
<evidence type="ECO:0000313" key="2">
    <source>
        <dbReference type="Proteomes" id="UP000299102"/>
    </source>
</evidence>